<organism evidence="1 2">
    <name type="scientific">Pseudomonas fluorescens</name>
    <dbReference type="NCBI Taxonomy" id="294"/>
    <lineage>
        <taxon>Bacteria</taxon>
        <taxon>Pseudomonadati</taxon>
        <taxon>Pseudomonadota</taxon>
        <taxon>Gammaproteobacteria</taxon>
        <taxon>Pseudomonadales</taxon>
        <taxon>Pseudomonadaceae</taxon>
        <taxon>Pseudomonas</taxon>
    </lineage>
</organism>
<gene>
    <name evidence="1" type="ORF">RL74_19870</name>
</gene>
<sequence length="107" mass="12215">MAIQPRTFIDAFIIEPCIEDLDDLMPWFACVGEDTFQRADQSNITDRKRQFFLHFSGNGFDPSFTELNAAANRAKERLLCNGVVELVDQYLSLVMEDTQSEGANAWF</sequence>
<accession>A0A0D0PAD1</accession>
<evidence type="ECO:0000313" key="2">
    <source>
        <dbReference type="Proteomes" id="UP000032101"/>
    </source>
</evidence>
<reference evidence="1 2" key="1">
    <citation type="submission" date="2015-01" db="EMBL/GenBank/DDBJ databases">
        <title>Draft Genome Sequence of the Biocontrol and Plant Growth-Promoting Rhizobacteria (PGPR) Pseudomonas fluorescens UM270.</title>
        <authorList>
            <person name="Hernandez-Salmeron J.E."/>
            <person name="Santoyo G."/>
            <person name="Moreno-Hagelsieb G."/>
            <person name="Hernandez-Leon R."/>
        </authorList>
    </citation>
    <scope>NUCLEOTIDE SEQUENCE [LARGE SCALE GENOMIC DNA]</scope>
    <source>
        <strain evidence="1 2">UM270</strain>
    </source>
</reference>
<dbReference type="AlphaFoldDB" id="A0A0D0PAD1"/>
<protein>
    <submittedName>
        <fullName evidence="1">Uncharacterized protein</fullName>
    </submittedName>
</protein>
<name>A0A0D0PAD1_PSEFL</name>
<evidence type="ECO:0000313" key="1">
    <source>
        <dbReference type="EMBL" id="KIQ57642.1"/>
    </source>
</evidence>
<dbReference type="PATRIC" id="fig|294.124.peg.4093"/>
<comment type="caution">
    <text evidence="1">The sequence shown here is derived from an EMBL/GenBank/DDBJ whole genome shotgun (WGS) entry which is preliminary data.</text>
</comment>
<dbReference type="Proteomes" id="UP000032101">
    <property type="component" value="Unassembled WGS sequence"/>
</dbReference>
<proteinExistence type="predicted"/>
<dbReference type="EMBL" id="JXNZ01000211">
    <property type="protein sequence ID" value="KIQ57642.1"/>
    <property type="molecule type" value="Genomic_DNA"/>
</dbReference>